<dbReference type="PRINTS" id="PR00260">
    <property type="entry name" value="CHEMTRNSDUCR"/>
</dbReference>
<dbReference type="Pfam" id="PF08495">
    <property type="entry name" value="FIST"/>
    <property type="match status" value="1"/>
</dbReference>
<evidence type="ECO:0000259" key="5">
    <source>
        <dbReference type="PROSITE" id="PS50111"/>
    </source>
</evidence>
<evidence type="ECO:0000256" key="2">
    <source>
        <dbReference type="ARBA" id="ARBA00029447"/>
    </source>
</evidence>
<dbReference type="SMART" id="SM00897">
    <property type="entry name" value="FIST"/>
    <property type="match status" value="1"/>
</dbReference>
<proteinExistence type="inferred from homology"/>
<evidence type="ECO:0000313" key="7">
    <source>
        <dbReference type="Proteomes" id="UP001597296"/>
    </source>
</evidence>
<keyword evidence="1 3" id="KW-0807">Transducer</keyword>
<feature type="domain" description="Methyl-accepting transducer" evidence="5">
    <location>
        <begin position="515"/>
        <end position="656"/>
    </location>
</feature>
<dbReference type="Pfam" id="PF00015">
    <property type="entry name" value="MCPsignal"/>
    <property type="match status" value="1"/>
</dbReference>
<gene>
    <name evidence="6" type="ORF">ACFSNB_06330</name>
</gene>
<dbReference type="PROSITE" id="PS50111">
    <property type="entry name" value="CHEMOTAXIS_TRANSDUC_2"/>
    <property type="match status" value="1"/>
</dbReference>
<dbReference type="Gene3D" id="1.10.287.950">
    <property type="entry name" value="Methyl-accepting chemotaxis protein"/>
    <property type="match status" value="1"/>
</dbReference>
<keyword evidence="7" id="KW-1185">Reference proteome</keyword>
<dbReference type="InterPro" id="IPR019494">
    <property type="entry name" value="FIST_C"/>
</dbReference>
<evidence type="ECO:0000256" key="3">
    <source>
        <dbReference type="PROSITE-ProRule" id="PRU00284"/>
    </source>
</evidence>
<accession>A0ABW5C8D7</accession>
<dbReference type="SUPFAM" id="SSF58104">
    <property type="entry name" value="Methyl-accepting chemotaxis protein (MCP) signaling domain"/>
    <property type="match status" value="1"/>
</dbReference>
<dbReference type="SMART" id="SM01204">
    <property type="entry name" value="FIST_C"/>
    <property type="match status" value="1"/>
</dbReference>
<dbReference type="RefSeq" id="WP_377315191.1">
    <property type="nucleotide sequence ID" value="NZ_JBHUIY010000009.1"/>
</dbReference>
<dbReference type="Proteomes" id="UP001597296">
    <property type="component" value="Unassembled WGS sequence"/>
</dbReference>
<feature type="region of interest" description="Disordered" evidence="4">
    <location>
        <begin position="1"/>
        <end position="20"/>
    </location>
</feature>
<dbReference type="PANTHER" id="PTHR32089">
    <property type="entry name" value="METHYL-ACCEPTING CHEMOTAXIS PROTEIN MCPB"/>
    <property type="match status" value="1"/>
</dbReference>
<name>A0ABW5C8D7_9PROT</name>
<dbReference type="SMART" id="SM00283">
    <property type="entry name" value="MA"/>
    <property type="match status" value="1"/>
</dbReference>
<dbReference type="PANTHER" id="PTHR32089:SF112">
    <property type="entry name" value="LYSOZYME-LIKE PROTEIN-RELATED"/>
    <property type="match status" value="1"/>
</dbReference>
<evidence type="ECO:0000313" key="6">
    <source>
        <dbReference type="EMBL" id="MFD2233415.1"/>
    </source>
</evidence>
<organism evidence="6 7">
    <name type="scientific">Phaeospirillum tilakii</name>
    <dbReference type="NCBI Taxonomy" id="741673"/>
    <lineage>
        <taxon>Bacteria</taxon>
        <taxon>Pseudomonadati</taxon>
        <taxon>Pseudomonadota</taxon>
        <taxon>Alphaproteobacteria</taxon>
        <taxon>Rhodospirillales</taxon>
        <taxon>Rhodospirillaceae</taxon>
        <taxon>Phaeospirillum</taxon>
    </lineage>
</organism>
<comment type="caution">
    <text evidence="6">The sequence shown here is derived from an EMBL/GenBank/DDBJ whole genome shotgun (WGS) entry which is preliminary data.</text>
</comment>
<dbReference type="Pfam" id="PF10442">
    <property type="entry name" value="FIST_C"/>
    <property type="match status" value="1"/>
</dbReference>
<comment type="similarity">
    <text evidence="2">Belongs to the methyl-accepting chemotaxis (MCP) protein family.</text>
</comment>
<sequence>MNHVPRTPDPATVTTGGHPLRVRESDGRLSGLAAEDFRFDGAAAALVLAFVSPAIDFAATVTALRRLSGGCPLLAVSTAGELGGGGGCLYQPVEPGTLVVQILPPDLLAGVSLHRVPLYNDDIRRGAPSLDRAERVGRIARSLATVTPPFAIDARDTLALTFVDGLSACENHLMEAVYQTGRFPCLFIGGSAGGKLDFKATHLSDGDGVLENHALIAFLKLRPGRGFGVLKSQNFEKTERSFLVIDAEPDRRTVHTVLDPATQEVRPFLSVLAESLGIAPERVGDRLAGHSFGVELEDELFVRSVAAIDPASGSVSFFCDVNPGDTLLLLRATDFVEQTRHDLAAFLRGKPRPLGAILNDCILRRLNNAPRLSGLDGLWPCPVAGFSTFGELFGININQTLTAIVFFDAPQEAVDDRFIARFPVHYARFAGYFQMIRSGVRRMQVLNAMRSRIIERMLAQFDAGTDLDQQAAQVLDQTSRIRGIAGELQTALGENARAAVRLADSAALSEEFTSLSSAMTGLRDVLKIIDIIASQTNLLALNATIEAARAGDAGRGFAVVATEVKKLAQDTKASLGKTHASIGGMEKSLAQLGERIEAARALFLDSQRGNETLLGRIDDLARDTTRIEAALSALTDLAHRHRATLDAVGEDVAVLRRLEGL</sequence>
<reference evidence="7" key="1">
    <citation type="journal article" date="2019" name="Int. J. Syst. Evol. Microbiol.">
        <title>The Global Catalogue of Microorganisms (GCM) 10K type strain sequencing project: providing services to taxonomists for standard genome sequencing and annotation.</title>
        <authorList>
            <consortium name="The Broad Institute Genomics Platform"/>
            <consortium name="The Broad Institute Genome Sequencing Center for Infectious Disease"/>
            <person name="Wu L."/>
            <person name="Ma J."/>
        </authorList>
    </citation>
    <scope>NUCLEOTIDE SEQUENCE [LARGE SCALE GENOMIC DNA]</scope>
    <source>
        <strain evidence="7">KCTC 15012</strain>
    </source>
</reference>
<evidence type="ECO:0000256" key="1">
    <source>
        <dbReference type="ARBA" id="ARBA00023224"/>
    </source>
</evidence>
<evidence type="ECO:0000256" key="4">
    <source>
        <dbReference type="SAM" id="MobiDB-lite"/>
    </source>
</evidence>
<dbReference type="InterPro" id="IPR004090">
    <property type="entry name" value="Chemotax_Me-accpt_rcpt"/>
</dbReference>
<dbReference type="InterPro" id="IPR013702">
    <property type="entry name" value="FIST_domain_N"/>
</dbReference>
<dbReference type="EMBL" id="JBHUIY010000009">
    <property type="protein sequence ID" value="MFD2233415.1"/>
    <property type="molecule type" value="Genomic_DNA"/>
</dbReference>
<dbReference type="InterPro" id="IPR004089">
    <property type="entry name" value="MCPsignal_dom"/>
</dbReference>
<protein>
    <submittedName>
        <fullName evidence="6">Methyl-accepting chemotaxis protein</fullName>
    </submittedName>
</protein>